<feature type="chain" id="PRO_5020028621" evidence="1">
    <location>
        <begin position="26"/>
        <end position="413"/>
    </location>
</feature>
<feature type="signal peptide" evidence="1">
    <location>
        <begin position="1"/>
        <end position="25"/>
    </location>
</feature>
<name>A0A4D5RKT1_IXOSC</name>
<accession>A0A4D5RKT1</accession>
<dbReference type="VEuPathDB" id="VectorBase:ISCI011388"/>
<organism evidence="2">
    <name type="scientific">Ixodes scapularis</name>
    <name type="common">Black-legged tick</name>
    <name type="synonym">Deer tick</name>
    <dbReference type="NCBI Taxonomy" id="6945"/>
    <lineage>
        <taxon>Eukaryota</taxon>
        <taxon>Metazoa</taxon>
        <taxon>Ecdysozoa</taxon>
        <taxon>Arthropoda</taxon>
        <taxon>Chelicerata</taxon>
        <taxon>Arachnida</taxon>
        <taxon>Acari</taxon>
        <taxon>Parasitiformes</taxon>
        <taxon>Ixodida</taxon>
        <taxon>Ixodoidea</taxon>
        <taxon>Ixodidae</taxon>
        <taxon>Ixodinae</taxon>
        <taxon>Ixodes</taxon>
    </lineage>
</organism>
<evidence type="ECO:0000313" key="2">
    <source>
        <dbReference type="EMBL" id="MOY37301.1"/>
    </source>
</evidence>
<protein>
    <submittedName>
        <fullName evidence="2">Putative conserved secreted protein</fullName>
    </submittedName>
</protein>
<evidence type="ECO:0000256" key="1">
    <source>
        <dbReference type="SAM" id="SignalP"/>
    </source>
</evidence>
<dbReference type="AlphaFoldDB" id="A0A4D5RKT1"/>
<dbReference type="VEuPathDB" id="VectorBase:ISCW010985"/>
<dbReference type="VEuPathDB" id="VectorBase:ISCW011388"/>
<dbReference type="VEuPathDB" id="VectorBase:ISCI010985"/>
<keyword evidence="1" id="KW-0732">Signal</keyword>
<sequence>MARLTSSWATAPLLSFVLLVKQGAGVQPECKLQEFYNLYSSVVGNLRFRVTGTLNTPYILQTDCDALKNVTQRVETFPKGCTADNNEDLKKHIKGLQLARDSLCGSELEEDLNLWQDCFNKKVFAECKKNVEERLRKLEQDGALDATGDISCRNESLGFQCALKAGAGCPEKAERARKAVENYINLLMDVKRCRRPAEYACEGDLFDHCYWMVMSGPAARLPLLPSDAETLSKHCKTAKSAPTCTRNLQIEQCPEERKKILGTIEDGFRSIPDSICNEELPASEKNCLCLAGVEEWNKCLDLEALEKCMSEIPRPNPTFVSEADVHVHLCRDREEKLKCELAAGSNCPSSASVAKKALYELRMLENTRYNCTRPKIDGYGGSGFSTTPAILVTLSALCVALLPLKQTLLRDFN</sequence>
<dbReference type="EMBL" id="GHJT01003330">
    <property type="protein sequence ID" value="MOY37301.1"/>
    <property type="molecule type" value="Transcribed_RNA"/>
</dbReference>
<reference evidence="2" key="1">
    <citation type="submission" date="2019-04" db="EMBL/GenBank/DDBJ databases">
        <title>An insight into the mialome of Ixodes scapularis.</title>
        <authorList>
            <person name="Ribeiro J.M."/>
            <person name="Mather T.N."/>
            <person name="Karim S."/>
        </authorList>
    </citation>
    <scope>NUCLEOTIDE SEQUENCE</scope>
</reference>
<proteinExistence type="predicted"/>
<dbReference type="VEuPathDB" id="VectorBase:ISCP_016790"/>